<gene>
    <name evidence="2" type="ORF">SCF082_LOCUS52614</name>
</gene>
<reference evidence="2 3" key="1">
    <citation type="submission" date="2024-02" db="EMBL/GenBank/DDBJ databases">
        <authorList>
            <person name="Chen Y."/>
            <person name="Shah S."/>
            <person name="Dougan E. K."/>
            <person name="Thang M."/>
            <person name="Chan C."/>
        </authorList>
    </citation>
    <scope>NUCLEOTIDE SEQUENCE [LARGE SCALE GENOMIC DNA]</scope>
</reference>
<proteinExistence type="predicted"/>
<evidence type="ECO:0000256" key="1">
    <source>
        <dbReference type="SAM" id="SignalP"/>
    </source>
</evidence>
<sequence>MQVDISVLFSALLALAWQRGQSGAKDETKELWEVDAPELQLDGALWAPIMALRHSNQVLPSILVLYAASSFSAAVYAGFTLGLHLEEGWLGSELSSNRSLAVHAAVCIWRAEKVEILLQRMQRSVTIVQNHGLGSSLKNSFSEPFTWFWPGFWGSARRLALLVVSSVGYGSFVRVVLPAVVFDECLWWLTTKTQDLFTRKVCALPMVLDLVVLPFLDFLHLVPVMTKVALMALLVYSDHDQHLSLNGYIPGVPLPDAGLVPALAKPCESLARAVRCWHHVAKAVEEANRNGVFHCDVNPWNVLCCKEELAASKELEFHDGCLVDWACSTAGKAPKLQRRGDFQAAELLQGDVGPYTDVYGCASTLLWLLLKRTRKGLPERSICSLLTHFREAGDGANVVLEHLEPLAKVCVWGMEEDTKDRCPNLAPLLDLVASSELM</sequence>
<dbReference type="InterPro" id="IPR011009">
    <property type="entry name" value="Kinase-like_dom_sf"/>
</dbReference>
<dbReference type="SUPFAM" id="SSF56112">
    <property type="entry name" value="Protein kinase-like (PK-like)"/>
    <property type="match status" value="1"/>
</dbReference>
<evidence type="ECO:0008006" key="4">
    <source>
        <dbReference type="Google" id="ProtNLM"/>
    </source>
</evidence>
<protein>
    <recommendedName>
        <fullName evidence="4">Protein kinase domain-containing protein</fullName>
    </recommendedName>
</protein>
<comment type="caution">
    <text evidence="2">The sequence shown here is derived from an EMBL/GenBank/DDBJ whole genome shotgun (WGS) entry which is preliminary data.</text>
</comment>
<dbReference type="Proteomes" id="UP001642464">
    <property type="component" value="Unassembled WGS sequence"/>
</dbReference>
<feature type="chain" id="PRO_5045548273" description="Protein kinase domain-containing protein" evidence="1">
    <location>
        <begin position="25"/>
        <end position="438"/>
    </location>
</feature>
<evidence type="ECO:0000313" key="3">
    <source>
        <dbReference type="Proteomes" id="UP001642464"/>
    </source>
</evidence>
<keyword evidence="1" id="KW-0732">Signal</keyword>
<name>A0ABP0SM86_9DINO</name>
<organism evidence="2 3">
    <name type="scientific">Durusdinium trenchii</name>
    <dbReference type="NCBI Taxonomy" id="1381693"/>
    <lineage>
        <taxon>Eukaryota</taxon>
        <taxon>Sar</taxon>
        <taxon>Alveolata</taxon>
        <taxon>Dinophyceae</taxon>
        <taxon>Suessiales</taxon>
        <taxon>Symbiodiniaceae</taxon>
        <taxon>Durusdinium</taxon>
    </lineage>
</organism>
<feature type="signal peptide" evidence="1">
    <location>
        <begin position="1"/>
        <end position="24"/>
    </location>
</feature>
<feature type="non-terminal residue" evidence="2">
    <location>
        <position position="438"/>
    </location>
</feature>
<dbReference type="Gene3D" id="1.10.510.10">
    <property type="entry name" value="Transferase(Phosphotransferase) domain 1"/>
    <property type="match status" value="1"/>
</dbReference>
<keyword evidence="3" id="KW-1185">Reference proteome</keyword>
<evidence type="ECO:0000313" key="2">
    <source>
        <dbReference type="EMBL" id="CAK9113516.1"/>
    </source>
</evidence>
<dbReference type="EMBL" id="CAXAMM010044162">
    <property type="protein sequence ID" value="CAK9113516.1"/>
    <property type="molecule type" value="Genomic_DNA"/>
</dbReference>
<accession>A0ABP0SM86</accession>